<dbReference type="EMBL" id="GBRH01190483">
    <property type="protein sequence ID" value="JAE07413.1"/>
    <property type="molecule type" value="Transcribed_RNA"/>
</dbReference>
<sequence>MVPSHGSGSPCQYVAFQLFAAVNFLTFLQWMCHYRNS</sequence>
<name>A0A0A9FGL4_ARUDO</name>
<protein>
    <submittedName>
        <fullName evidence="2">Uncharacterized protein</fullName>
    </submittedName>
</protein>
<keyword evidence="1" id="KW-1133">Transmembrane helix</keyword>
<accession>A0A0A9FGL4</accession>
<reference evidence="2" key="1">
    <citation type="submission" date="2014-09" db="EMBL/GenBank/DDBJ databases">
        <authorList>
            <person name="Magalhaes I.L.F."/>
            <person name="Oliveira U."/>
            <person name="Santos F.R."/>
            <person name="Vidigal T.H.D.A."/>
            <person name="Brescovit A.D."/>
            <person name="Santos A.J."/>
        </authorList>
    </citation>
    <scope>NUCLEOTIDE SEQUENCE</scope>
    <source>
        <tissue evidence="2">Shoot tissue taken approximately 20 cm above the soil surface</tissue>
    </source>
</reference>
<keyword evidence="1" id="KW-0472">Membrane</keyword>
<proteinExistence type="predicted"/>
<keyword evidence="1" id="KW-0812">Transmembrane</keyword>
<dbReference type="AlphaFoldDB" id="A0A0A9FGL4"/>
<evidence type="ECO:0000256" key="1">
    <source>
        <dbReference type="SAM" id="Phobius"/>
    </source>
</evidence>
<evidence type="ECO:0000313" key="2">
    <source>
        <dbReference type="EMBL" id="JAE07413.1"/>
    </source>
</evidence>
<reference evidence="2" key="2">
    <citation type="journal article" date="2015" name="Data Brief">
        <title>Shoot transcriptome of the giant reed, Arundo donax.</title>
        <authorList>
            <person name="Barrero R.A."/>
            <person name="Guerrero F.D."/>
            <person name="Moolhuijzen P."/>
            <person name="Goolsby J.A."/>
            <person name="Tidwell J."/>
            <person name="Bellgard S.E."/>
            <person name="Bellgard M.I."/>
        </authorList>
    </citation>
    <scope>NUCLEOTIDE SEQUENCE</scope>
    <source>
        <tissue evidence="2">Shoot tissue taken approximately 20 cm above the soil surface</tissue>
    </source>
</reference>
<organism evidence="2">
    <name type="scientific">Arundo donax</name>
    <name type="common">Giant reed</name>
    <name type="synonym">Donax arundinaceus</name>
    <dbReference type="NCBI Taxonomy" id="35708"/>
    <lineage>
        <taxon>Eukaryota</taxon>
        <taxon>Viridiplantae</taxon>
        <taxon>Streptophyta</taxon>
        <taxon>Embryophyta</taxon>
        <taxon>Tracheophyta</taxon>
        <taxon>Spermatophyta</taxon>
        <taxon>Magnoliopsida</taxon>
        <taxon>Liliopsida</taxon>
        <taxon>Poales</taxon>
        <taxon>Poaceae</taxon>
        <taxon>PACMAD clade</taxon>
        <taxon>Arundinoideae</taxon>
        <taxon>Arundineae</taxon>
        <taxon>Arundo</taxon>
    </lineage>
</organism>
<feature type="transmembrane region" description="Helical" evidence="1">
    <location>
        <begin position="12"/>
        <end position="32"/>
    </location>
</feature>